<protein>
    <submittedName>
        <fullName evidence="2">Uncharacterized protein</fullName>
    </submittedName>
</protein>
<name>A0AA40KT07_9HYME</name>
<gene>
    <name evidence="2" type="ORF">K0M31_017960</name>
</gene>
<proteinExistence type="predicted"/>
<organism evidence="2 3">
    <name type="scientific">Melipona bicolor</name>
    <dbReference type="NCBI Taxonomy" id="60889"/>
    <lineage>
        <taxon>Eukaryota</taxon>
        <taxon>Metazoa</taxon>
        <taxon>Ecdysozoa</taxon>
        <taxon>Arthropoda</taxon>
        <taxon>Hexapoda</taxon>
        <taxon>Insecta</taxon>
        <taxon>Pterygota</taxon>
        <taxon>Neoptera</taxon>
        <taxon>Endopterygota</taxon>
        <taxon>Hymenoptera</taxon>
        <taxon>Apocrita</taxon>
        <taxon>Aculeata</taxon>
        <taxon>Apoidea</taxon>
        <taxon>Anthophila</taxon>
        <taxon>Apidae</taxon>
        <taxon>Melipona</taxon>
    </lineage>
</organism>
<accession>A0AA40KT07</accession>
<keyword evidence="3" id="KW-1185">Reference proteome</keyword>
<dbReference type="Proteomes" id="UP001177670">
    <property type="component" value="Unassembled WGS sequence"/>
</dbReference>
<dbReference type="AlphaFoldDB" id="A0AA40KT07"/>
<evidence type="ECO:0000313" key="3">
    <source>
        <dbReference type="Proteomes" id="UP001177670"/>
    </source>
</evidence>
<sequence>MPKASKRRTDGLNMKEGLTERNGWEIMSTVGVSIAPVMAQREEKKRVGTGPPQNENHLAGISGMDSCQFARP</sequence>
<dbReference type="EMBL" id="JAHYIQ010000006">
    <property type="protein sequence ID" value="KAK1131670.1"/>
    <property type="molecule type" value="Genomic_DNA"/>
</dbReference>
<evidence type="ECO:0000313" key="2">
    <source>
        <dbReference type="EMBL" id="KAK1131670.1"/>
    </source>
</evidence>
<comment type="caution">
    <text evidence="2">The sequence shown here is derived from an EMBL/GenBank/DDBJ whole genome shotgun (WGS) entry which is preliminary data.</text>
</comment>
<evidence type="ECO:0000256" key="1">
    <source>
        <dbReference type="SAM" id="MobiDB-lite"/>
    </source>
</evidence>
<reference evidence="2" key="1">
    <citation type="submission" date="2021-10" db="EMBL/GenBank/DDBJ databases">
        <title>Melipona bicolor Genome sequencing and assembly.</title>
        <authorList>
            <person name="Araujo N.S."/>
            <person name="Arias M.C."/>
        </authorList>
    </citation>
    <scope>NUCLEOTIDE SEQUENCE</scope>
    <source>
        <strain evidence="2">USP_2M_L1-L4_2017</strain>
        <tissue evidence="2">Whole body</tissue>
    </source>
</reference>
<feature type="region of interest" description="Disordered" evidence="1">
    <location>
        <begin position="41"/>
        <end position="72"/>
    </location>
</feature>